<protein>
    <submittedName>
        <fullName evidence="2">Uncharacterized protein</fullName>
    </submittedName>
</protein>
<feature type="region of interest" description="Disordered" evidence="1">
    <location>
        <begin position="468"/>
        <end position="496"/>
    </location>
</feature>
<feature type="region of interest" description="Disordered" evidence="1">
    <location>
        <begin position="1"/>
        <end position="29"/>
    </location>
</feature>
<feature type="compositionally biased region" description="Pro residues" evidence="1">
    <location>
        <begin position="15"/>
        <end position="25"/>
    </location>
</feature>
<reference evidence="2" key="1">
    <citation type="submission" date="2014-08" db="EMBL/GenBank/DDBJ databases">
        <authorList>
            <person name="Sharma Rahul"/>
            <person name="Thines Marco"/>
        </authorList>
    </citation>
    <scope>NUCLEOTIDE SEQUENCE</scope>
</reference>
<feature type="compositionally biased region" description="Acidic residues" evidence="1">
    <location>
        <begin position="469"/>
        <end position="484"/>
    </location>
</feature>
<sequence>MALVPKGRLRTPLSLPRPPPLPVPPRSNRSFSSAQFRLRARLNIPFTARPAAQSTSGGSSSKSRSSPLSALQNLAKSLFGKAPKRFFNSSATSFNKKAFGHKWLPSDMASRIRLANASPTFHPVVSGLRAGTFRGPMGPGVKYGFKVGGGVAQVGLGSARGYATAARPLFENLLGNVPLVLRALGNSLEDEAEKLAKKRAHPRSTHFFKKTASSSSSGTSSLLGRTFKIDLAHKKAVQKSFPAGSVAVELEEEVVVETDGEELTASLEEEFDAFFGPSIMHILPAPRSPGKKTTLSIPFNIDESIVPDHQTSLSRLAAFHRESYRAHAARIDGLLTALADRGVFLDDHVREETIVDEPGGDITGLKVVWLDRDLDEVRSILRRVGVDVEGTNGENSWWFLLGSERDCRMNDLVDSSFVYPTLSFAASSVLVSQATGQHMSTAERSERALGYSNVSSGISFSSGFLSQVEESDIESDEETDDEWSGSESGYGSFVSF</sequence>
<feature type="compositionally biased region" description="Low complexity" evidence="1">
    <location>
        <begin position="54"/>
        <end position="67"/>
    </location>
</feature>
<feature type="region of interest" description="Disordered" evidence="1">
    <location>
        <begin position="47"/>
        <end position="67"/>
    </location>
</feature>
<evidence type="ECO:0000256" key="1">
    <source>
        <dbReference type="SAM" id="MobiDB-lite"/>
    </source>
</evidence>
<dbReference type="EMBL" id="LN483157">
    <property type="protein sequence ID" value="CED84247.1"/>
    <property type="molecule type" value="Genomic_DNA"/>
</dbReference>
<evidence type="ECO:0000313" key="2">
    <source>
        <dbReference type="EMBL" id="CED84247.1"/>
    </source>
</evidence>
<organism evidence="2">
    <name type="scientific">Phaffia rhodozyma</name>
    <name type="common">Yeast</name>
    <name type="synonym">Xanthophyllomyces dendrorhous</name>
    <dbReference type="NCBI Taxonomy" id="264483"/>
    <lineage>
        <taxon>Eukaryota</taxon>
        <taxon>Fungi</taxon>
        <taxon>Dikarya</taxon>
        <taxon>Basidiomycota</taxon>
        <taxon>Agaricomycotina</taxon>
        <taxon>Tremellomycetes</taxon>
        <taxon>Cystofilobasidiales</taxon>
        <taxon>Mrakiaceae</taxon>
        <taxon>Phaffia</taxon>
    </lineage>
</organism>
<name>A0A0F7SPS0_PHARH</name>
<accession>A0A0F7SPS0</accession>
<dbReference type="AlphaFoldDB" id="A0A0F7SPS0"/>
<proteinExistence type="predicted"/>